<evidence type="ECO:0000256" key="6">
    <source>
        <dbReference type="ARBA" id="ARBA00016929"/>
    </source>
</evidence>
<dbReference type="Pfam" id="PF13365">
    <property type="entry name" value="Trypsin_2"/>
    <property type="match status" value="1"/>
</dbReference>
<dbReference type="SUPFAM" id="SSF50156">
    <property type="entry name" value="PDZ domain-like"/>
    <property type="match status" value="1"/>
</dbReference>
<feature type="transmembrane region" description="Helical" evidence="18">
    <location>
        <begin position="133"/>
        <end position="152"/>
    </location>
</feature>
<dbReference type="PANTHER" id="PTHR22939">
    <property type="entry name" value="SERINE PROTEASE FAMILY S1C HTRA-RELATED"/>
    <property type="match status" value="1"/>
</dbReference>
<dbReference type="Pfam" id="PF13180">
    <property type="entry name" value="PDZ_2"/>
    <property type="match status" value="1"/>
</dbReference>
<dbReference type="EC" id="3.4.21.108" evidence="5"/>
<evidence type="ECO:0000259" key="19">
    <source>
        <dbReference type="PROSITE" id="PS50106"/>
    </source>
</evidence>
<evidence type="ECO:0000256" key="4">
    <source>
        <dbReference type="ARBA" id="ARBA00010541"/>
    </source>
</evidence>
<dbReference type="PROSITE" id="PS50106">
    <property type="entry name" value="PDZ"/>
    <property type="match status" value="1"/>
</dbReference>
<dbReference type="AlphaFoldDB" id="A0AAE1DBJ0"/>
<accession>A0AAE1DBJ0</accession>
<dbReference type="InterPro" id="IPR001940">
    <property type="entry name" value="Peptidase_S1C"/>
</dbReference>
<evidence type="ECO:0000256" key="17">
    <source>
        <dbReference type="SAM" id="MobiDB-lite"/>
    </source>
</evidence>
<protein>
    <recommendedName>
        <fullName evidence="6">Serine protease HTRA2, mitochondrial</fullName>
        <ecNumber evidence="5">3.4.21.108</ecNumber>
    </recommendedName>
</protein>
<keyword evidence="14" id="KW-0496">Mitochondrion</keyword>
<evidence type="ECO:0000256" key="9">
    <source>
        <dbReference type="ARBA" id="ARBA00022703"/>
    </source>
</evidence>
<evidence type="ECO:0000313" key="21">
    <source>
        <dbReference type="Proteomes" id="UP001283361"/>
    </source>
</evidence>
<dbReference type="PRINTS" id="PR00834">
    <property type="entry name" value="PROTEASES2C"/>
</dbReference>
<keyword evidence="7" id="KW-0645">Protease</keyword>
<sequence length="492" mass="54253">MRFIIARSKLFCSGLKQFRSSTDIKSRLNHFGRNDPGLRVYEVNDDCFGLNKPKQKTKWNRFSQKPSTLTEGLKIYNVYTYVGNHRLKRQDNINITEEGSSGKTSHRTEATPHQNRMKNGGTNQYKTRKLSKFLAAILGTCGLCFAIVKLWLNNMASVKAWGIPNWPHKRNFIADIVDKAGPAVVFIEVKGSHPTSGKRVTLANGSGFLVRPNGLIVTNAHVIANKTRVSIKLHDGSTYDGVVNVVDPVCDLAIVKIEVDKDLPIIPLGKCSNIRPGEFVAAMGSPLSLHKTVTIGIVSSPLRASKELGMEKDKMEYIQTDATIGLGNSGGPLVNLEGKAIGINTLKLTEGISFAIPSDYAIKLLIKADSMATKEGITKKPDYLTNGKETTKRRYMGITMLPLTPTILMELKDKLREFPEEITTGVYIHKVVVSSPAYNGGLHAGDVIIEINGKTIRNASDVYELVEKDETLQVTVIRGSHREKYSVETESV</sequence>
<evidence type="ECO:0000256" key="7">
    <source>
        <dbReference type="ARBA" id="ARBA00022670"/>
    </source>
</evidence>
<evidence type="ECO:0000256" key="14">
    <source>
        <dbReference type="ARBA" id="ARBA00023128"/>
    </source>
</evidence>
<keyword evidence="9" id="KW-0053">Apoptosis</keyword>
<dbReference type="GO" id="GO:0004252">
    <property type="term" value="F:serine-type endopeptidase activity"/>
    <property type="evidence" value="ECO:0007669"/>
    <property type="project" value="InterPro"/>
</dbReference>
<dbReference type="GO" id="GO:0006915">
    <property type="term" value="P:apoptotic process"/>
    <property type="evidence" value="ECO:0007669"/>
    <property type="project" value="UniProtKB-KW"/>
</dbReference>
<dbReference type="InterPro" id="IPR001478">
    <property type="entry name" value="PDZ"/>
</dbReference>
<evidence type="ECO:0000256" key="10">
    <source>
        <dbReference type="ARBA" id="ARBA00022801"/>
    </source>
</evidence>
<comment type="caution">
    <text evidence="20">The sequence shown here is derived from an EMBL/GenBank/DDBJ whole genome shotgun (WGS) entry which is preliminary data.</text>
</comment>
<evidence type="ECO:0000256" key="1">
    <source>
        <dbReference type="ARBA" id="ARBA00001760"/>
    </source>
</evidence>
<comment type="subcellular location">
    <subcellularLocation>
        <location evidence="3">Mitochondrion intermembrane space</location>
    </subcellularLocation>
    <subcellularLocation>
        <location evidence="2">Mitochondrion membrane</location>
        <topology evidence="2">Single-pass membrane protein</topology>
    </subcellularLocation>
</comment>
<evidence type="ECO:0000313" key="20">
    <source>
        <dbReference type="EMBL" id="KAK3764446.1"/>
    </source>
</evidence>
<organism evidence="20 21">
    <name type="scientific">Elysia crispata</name>
    <name type="common">lettuce slug</name>
    <dbReference type="NCBI Taxonomy" id="231223"/>
    <lineage>
        <taxon>Eukaryota</taxon>
        <taxon>Metazoa</taxon>
        <taxon>Spiralia</taxon>
        <taxon>Lophotrochozoa</taxon>
        <taxon>Mollusca</taxon>
        <taxon>Gastropoda</taxon>
        <taxon>Heterobranchia</taxon>
        <taxon>Euthyneura</taxon>
        <taxon>Panpulmonata</taxon>
        <taxon>Sacoglossa</taxon>
        <taxon>Placobranchoidea</taxon>
        <taxon>Plakobranchidae</taxon>
        <taxon>Elysia</taxon>
    </lineage>
</organism>
<evidence type="ECO:0000256" key="15">
    <source>
        <dbReference type="ARBA" id="ARBA00023136"/>
    </source>
</evidence>
<evidence type="ECO:0000256" key="16">
    <source>
        <dbReference type="ARBA" id="ARBA00023145"/>
    </source>
</evidence>
<dbReference type="Gene3D" id="2.30.42.10">
    <property type="match status" value="1"/>
</dbReference>
<feature type="domain" description="PDZ" evidence="19">
    <location>
        <begin position="425"/>
        <end position="460"/>
    </location>
</feature>
<feature type="region of interest" description="Disordered" evidence="17">
    <location>
        <begin position="96"/>
        <end position="123"/>
    </location>
</feature>
<keyword evidence="21" id="KW-1185">Reference proteome</keyword>
<name>A0AAE1DBJ0_9GAST</name>
<dbReference type="InterPro" id="IPR036034">
    <property type="entry name" value="PDZ_sf"/>
</dbReference>
<keyword evidence="12" id="KW-0809">Transit peptide</keyword>
<evidence type="ECO:0000256" key="2">
    <source>
        <dbReference type="ARBA" id="ARBA00004304"/>
    </source>
</evidence>
<evidence type="ECO:0000256" key="3">
    <source>
        <dbReference type="ARBA" id="ARBA00004569"/>
    </source>
</evidence>
<evidence type="ECO:0000256" key="12">
    <source>
        <dbReference type="ARBA" id="ARBA00022946"/>
    </source>
</evidence>
<comment type="similarity">
    <text evidence="4">Belongs to the peptidase S1C family.</text>
</comment>
<evidence type="ECO:0000256" key="11">
    <source>
        <dbReference type="ARBA" id="ARBA00022825"/>
    </source>
</evidence>
<keyword evidence="15 18" id="KW-0472">Membrane</keyword>
<dbReference type="InterPro" id="IPR009003">
    <property type="entry name" value="Peptidase_S1_PA"/>
</dbReference>
<keyword evidence="8 18" id="KW-0812">Transmembrane</keyword>
<dbReference type="GO" id="GO:0006508">
    <property type="term" value="P:proteolysis"/>
    <property type="evidence" value="ECO:0007669"/>
    <property type="project" value="UniProtKB-KW"/>
</dbReference>
<dbReference type="CDD" id="cd06785">
    <property type="entry name" value="cpPDZ_HtrA-like"/>
    <property type="match status" value="1"/>
</dbReference>
<keyword evidence="16" id="KW-0865">Zymogen</keyword>
<evidence type="ECO:0000256" key="5">
    <source>
        <dbReference type="ARBA" id="ARBA00013033"/>
    </source>
</evidence>
<dbReference type="FunFam" id="2.40.10.120:FF:000004">
    <property type="entry name" value="Serine protease HTRA2, mitochondrial"/>
    <property type="match status" value="1"/>
</dbReference>
<keyword evidence="13 18" id="KW-1133">Transmembrane helix</keyword>
<evidence type="ECO:0000256" key="8">
    <source>
        <dbReference type="ARBA" id="ARBA00022692"/>
    </source>
</evidence>
<evidence type="ECO:0000256" key="18">
    <source>
        <dbReference type="SAM" id="Phobius"/>
    </source>
</evidence>
<dbReference type="GO" id="GO:0007005">
    <property type="term" value="P:mitochondrion organization"/>
    <property type="evidence" value="ECO:0007669"/>
    <property type="project" value="UniProtKB-ARBA"/>
</dbReference>
<dbReference type="Proteomes" id="UP001283361">
    <property type="component" value="Unassembled WGS sequence"/>
</dbReference>
<dbReference type="SUPFAM" id="SSF50494">
    <property type="entry name" value="Trypsin-like serine proteases"/>
    <property type="match status" value="1"/>
</dbReference>
<proteinExistence type="inferred from homology"/>
<dbReference type="EMBL" id="JAWDGP010004441">
    <property type="protein sequence ID" value="KAK3764446.1"/>
    <property type="molecule type" value="Genomic_DNA"/>
</dbReference>
<comment type="catalytic activity">
    <reaction evidence="1">
        <text>Cleavage of non-polar aliphatic amino-acids at the P1 position, with a preference for Val, Ile and Met. At the P2 and P3 positions, Arg is selected most strongly with a secondary preference for other hydrophilic residues.</text>
        <dbReference type="EC" id="3.4.21.108"/>
    </reaction>
</comment>
<evidence type="ECO:0000256" key="13">
    <source>
        <dbReference type="ARBA" id="ARBA00022989"/>
    </source>
</evidence>
<dbReference type="PANTHER" id="PTHR22939:SF129">
    <property type="entry name" value="SERINE PROTEASE HTRA2, MITOCHONDRIAL"/>
    <property type="match status" value="1"/>
</dbReference>
<dbReference type="Gene3D" id="2.40.10.120">
    <property type="match status" value="1"/>
</dbReference>
<reference evidence="20" key="1">
    <citation type="journal article" date="2023" name="G3 (Bethesda)">
        <title>A reference genome for the long-term kleptoplast-retaining sea slug Elysia crispata morphotype clarki.</title>
        <authorList>
            <person name="Eastman K.E."/>
            <person name="Pendleton A.L."/>
            <person name="Shaikh M.A."/>
            <person name="Suttiyut T."/>
            <person name="Ogas R."/>
            <person name="Tomko P."/>
            <person name="Gavelis G."/>
            <person name="Widhalm J.R."/>
            <person name="Wisecaver J.H."/>
        </authorList>
    </citation>
    <scope>NUCLEOTIDE SEQUENCE</scope>
    <source>
        <strain evidence="20">ECLA1</strain>
    </source>
</reference>
<dbReference type="GO" id="GO:0043065">
    <property type="term" value="P:positive regulation of apoptotic process"/>
    <property type="evidence" value="ECO:0007669"/>
    <property type="project" value="UniProtKB-ARBA"/>
</dbReference>
<keyword evidence="10" id="KW-0378">Hydrolase</keyword>
<dbReference type="GO" id="GO:0031966">
    <property type="term" value="C:mitochondrial membrane"/>
    <property type="evidence" value="ECO:0007669"/>
    <property type="project" value="UniProtKB-SubCell"/>
</dbReference>
<dbReference type="SMART" id="SM00228">
    <property type="entry name" value="PDZ"/>
    <property type="match status" value="1"/>
</dbReference>
<gene>
    <name evidence="20" type="ORF">RRG08_015967</name>
</gene>
<dbReference type="GO" id="GO:0005758">
    <property type="term" value="C:mitochondrial intermembrane space"/>
    <property type="evidence" value="ECO:0007669"/>
    <property type="project" value="UniProtKB-SubCell"/>
</dbReference>
<keyword evidence="11" id="KW-0720">Serine protease</keyword>